<evidence type="ECO:0000256" key="1">
    <source>
        <dbReference type="ARBA" id="ARBA00007074"/>
    </source>
</evidence>
<accession>A0ABQ1BNK2</accession>
<sequence>MARFLLCVAAATIVVHVPHVLARADNGEASFSCTWASLTADFAGRDAQPQTLDPPTEWYRTDAQGHYANHGWGPRAVALPPPVIPQDAGCDSATWKRERILAVAMRYVYSPDNPLGLQYRHHHIPAWEPPTSTYAGASSENPDPDAPPGLSAWDAGPGLDCSNFTAWVYNYGLGIKFGGNVHQQWDGSAGPMGLRISREGPFQPGDLIFLHPDATAQQASHVVIYIDDGHIIDSRVNAQNRLGVQVRNRQGWYRDAVLGGWRPIG</sequence>
<feature type="domain" description="NlpC/P60" evidence="7">
    <location>
        <begin position="127"/>
        <end position="264"/>
    </location>
</feature>
<evidence type="ECO:0000256" key="4">
    <source>
        <dbReference type="ARBA" id="ARBA00022807"/>
    </source>
</evidence>
<dbReference type="PANTHER" id="PTHR47053:SF1">
    <property type="entry name" value="MUREIN DD-ENDOPEPTIDASE MEPH-RELATED"/>
    <property type="match status" value="1"/>
</dbReference>
<keyword evidence="6" id="KW-0732">Signal</keyword>
<evidence type="ECO:0000313" key="9">
    <source>
        <dbReference type="Proteomes" id="UP000465306"/>
    </source>
</evidence>
<keyword evidence="4" id="KW-0788">Thiol protease</keyword>
<dbReference type="InterPro" id="IPR000064">
    <property type="entry name" value="NLP_P60_dom"/>
</dbReference>
<evidence type="ECO:0000256" key="5">
    <source>
        <dbReference type="SAM" id="MobiDB-lite"/>
    </source>
</evidence>
<evidence type="ECO:0000313" key="8">
    <source>
        <dbReference type="EMBL" id="GFG65285.1"/>
    </source>
</evidence>
<evidence type="ECO:0000256" key="6">
    <source>
        <dbReference type="SAM" id="SignalP"/>
    </source>
</evidence>
<gene>
    <name evidence="8" type="ORF">MKUB_27750</name>
</gene>
<evidence type="ECO:0000256" key="3">
    <source>
        <dbReference type="ARBA" id="ARBA00022801"/>
    </source>
</evidence>
<proteinExistence type="inferred from homology"/>
<dbReference type="EMBL" id="BLKU01000003">
    <property type="protein sequence ID" value="GFG65285.1"/>
    <property type="molecule type" value="Genomic_DNA"/>
</dbReference>
<dbReference type="PROSITE" id="PS51935">
    <property type="entry name" value="NLPC_P60"/>
    <property type="match status" value="1"/>
</dbReference>
<protein>
    <recommendedName>
        <fullName evidence="7">NlpC/P60 domain-containing protein</fullName>
    </recommendedName>
</protein>
<keyword evidence="9" id="KW-1185">Reference proteome</keyword>
<dbReference type="Proteomes" id="UP000465306">
    <property type="component" value="Unassembled WGS sequence"/>
</dbReference>
<dbReference type="RefSeq" id="WP_169717195.1">
    <property type="nucleotide sequence ID" value="NZ_CP045075.1"/>
</dbReference>
<dbReference type="SUPFAM" id="SSF54001">
    <property type="entry name" value="Cysteine proteinases"/>
    <property type="match status" value="1"/>
</dbReference>
<comment type="similarity">
    <text evidence="1">Belongs to the peptidase C40 family.</text>
</comment>
<dbReference type="InterPro" id="IPR051202">
    <property type="entry name" value="Peptidase_C40"/>
</dbReference>
<evidence type="ECO:0000256" key="2">
    <source>
        <dbReference type="ARBA" id="ARBA00022670"/>
    </source>
</evidence>
<feature type="region of interest" description="Disordered" evidence="5">
    <location>
        <begin position="131"/>
        <end position="152"/>
    </location>
</feature>
<dbReference type="InterPro" id="IPR038765">
    <property type="entry name" value="Papain-like_cys_pep_sf"/>
</dbReference>
<reference evidence="8 9" key="1">
    <citation type="journal article" date="2019" name="Emerg. Microbes Infect.">
        <title>Comprehensive subspecies identification of 175 nontuberculous mycobacteria species based on 7547 genomic profiles.</title>
        <authorList>
            <person name="Matsumoto Y."/>
            <person name="Kinjo T."/>
            <person name="Motooka D."/>
            <person name="Nabeya D."/>
            <person name="Jung N."/>
            <person name="Uechi K."/>
            <person name="Horii T."/>
            <person name="Iida T."/>
            <person name="Fujita J."/>
            <person name="Nakamura S."/>
        </authorList>
    </citation>
    <scope>NUCLEOTIDE SEQUENCE [LARGE SCALE GENOMIC DNA]</scope>
    <source>
        <strain evidence="8 9">JCM 13573</strain>
    </source>
</reference>
<keyword evidence="3" id="KW-0378">Hydrolase</keyword>
<feature type="chain" id="PRO_5045196722" description="NlpC/P60 domain-containing protein" evidence="6">
    <location>
        <begin position="23"/>
        <end position="265"/>
    </location>
</feature>
<evidence type="ECO:0000259" key="7">
    <source>
        <dbReference type="PROSITE" id="PS51935"/>
    </source>
</evidence>
<keyword evidence="2" id="KW-0645">Protease</keyword>
<name>A0ABQ1BNK2_9MYCO</name>
<organism evidence="8 9">
    <name type="scientific">Mycobacterium kubicae</name>
    <dbReference type="NCBI Taxonomy" id="120959"/>
    <lineage>
        <taxon>Bacteria</taxon>
        <taxon>Bacillati</taxon>
        <taxon>Actinomycetota</taxon>
        <taxon>Actinomycetes</taxon>
        <taxon>Mycobacteriales</taxon>
        <taxon>Mycobacteriaceae</taxon>
        <taxon>Mycobacterium</taxon>
        <taxon>Mycobacterium simiae complex</taxon>
    </lineage>
</organism>
<dbReference type="Gene3D" id="3.90.1720.10">
    <property type="entry name" value="endopeptidase domain like (from Nostoc punctiforme)"/>
    <property type="match status" value="1"/>
</dbReference>
<dbReference type="PANTHER" id="PTHR47053">
    <property type="entry name" value="MUREIN DD-ENDOPEPTIDASE MEPH-RELATED"/>
    <property type="match status" value="1"/>
</dbReference>
<feature type="signal peptide" evidence="6">
    <location>
        <begin position="1"/>
        <end position="22"/>
    </location>
</feature>
<feature type="compositionally biased region" description="Polar residues" evidence="5">
    <location>
        <begin position="131"/>
        <end position="141"/>
    </location>
</feature>
<comment type="caution">
    <text evidence="8">The sequence shown here is derived from an EMBL/GenBank/DDBJ whole genome shotgun (WGS) entry which is preliminary data.</text>
</comment>
<dbReference type="Pfam" id="PF00877">
    <property type="entry name" value="NLPC_P60"/>
    <property type="match status" value="1"/>
</dbReference>